<keyword evidence="2" id="KW-1185">Reference proteome</keyword>
<evidence type="ECO:0000313" key="2">
    <source>
        <dbReference type="Proteomes" id="UP000317078"/>
    </source>
</evidence>
<reference evidence="1 2" key="1">
    <citation type="journal article" date="2019" name="Environ. Microbiol.">
        <title>Species interactions and distinct microbial communities in high Arctic permafrost affected cryosols are associated with the CH4 and CO2 gas fluxes.</title>
        <authorList>
            <person name="Altshuler I."/>
            <person name="Hamel J."/>
            <person name="Turney S."/>
            <person name="Magnuson E."/>
            <person name="Levesque R."/>
            <person name="Greer C."/>
            <person name="Whyte L.G."/>
        </authorList>
    </citation>
    <scope>NUCLEOTIDE SEQUENCE [LARGE SCALE GENOMIC DNA]</scope>
    <source>
        <strain evidence="1 2">S9.3B</strain>
    </source>
</reference>
<dbReference type="Pfam" id="PF05866">
    <property type="entry name" value="RusA"/>
    <property type="match status" value="1"/>
</dbReference>
<gene>
    <name evidence="1" type="ORF">EAH89_17195</name>
</gene>
<evidence type="ECO:0000313" key="1">
    <source>
        <dbReference type="EMBL" id="TPG53254.1"/>
    </source>
</evidence>
<dbReference type="GO" id="GO:0000287">
    <property type="term" value="F:magnesium ion binding"/>
    <property type="evidence" value="ECO:0007669"/>
    <property type="project" value="InterPro"/>
</dbReference>
<dbReference type="AlphaFoldDB" id="A0A502FUY2"/>
<dbReference type="Gene3D" id="3.30.1330.70">
    <property type="entry name" value="Holliday junction resolvase RusA"/>
    <property type="match status" value="1"/>
</dbReference>
<dbReference type="GO" id="GO:0006281">
    <property type="term" value="P:DNA repair"/>
    <property type="evidence" value="ECO:0007669"/>
    <property type="project" value="InterPro"/>
</dbReference>
<dbReference type="InterPro" id="IPR008822">
    <property type="entry name" value="Endonuclease_RusA-like"/>
</dbReference>
<accession>A0A502FUY2</accession>
<proteinExistence type="predicted"/>
<dbReference type="GO" id="GO:0006310">
    <property type="term" value="P:DNA recombination"/>
    <property type="evidence" value="ECO:0007669"/>
    <property type="project" value="InterPro"/>
</dbReference>
<dbReference type="InterPro" id="IPR036614">
    <property type="entry name" value="RusA-like_sf"/>
</dbReference>
<dbReference type="EMBL" id="RCZP01000018">
    <property type="protein sequence ID" value="TPG53254.1"/>
    <property type="molecule type" value="Genomic_DNA"/>
</dbReference>
<comment type="caution">
    <text evidence="1">The sequence shown here is derived from an EMBL/GenBank/DDBJ whole genome shotgun (WGS) entry which is preliminary data.</text>
</comment>
<name>A0A502FUY2_9PROT</name>
<dbReference type="Proteomes" id="UP000317078">
    <property type="component" value="Unassembled WGS sequence"/>
</dbReference>
<organism evidence="1 2">
    <name type="scientific">Muricoccus nepalensis</name>
    <dbReference type="NCBI Taxonomy" id="1854500"/>
    <lineage>
        <taxon>Bacteria</taxon>
        <taxon>Pseudomonadati</taxon>
        <taxon>Pseudomonadota</taxon>
        <taxon>Alphaproteobacteria</taxon>
        <taxon>Acetobacterales</taxon>
        <taxon>Roseomonadaceae</taxon>
        <taxon>Muricoccus</taxon>
    </lineage>
</organism>
<sequence>MDGSADITLVLPEPPSANRLFREISIAGKPRRVRTSEYNRWREAATAAVAQQSAADRIEGTYRLRLTVPKQRQRDLSNNIKATEDLLQLAGVVKNDLACELITVRRDLSREPGHLLVELWAS</sequence>
<dbReference type="SUPFAM" id="SSF103084">
    <property type="entry name" value="Holliday junction resolvase RusA"/>
    <property type="match status" value="1"/>
</dbReference>
<dbReference type="RefSeq" id="WP_140884957.1">
    <property type="nucleotide sequence ID" value="NZ_RCZP01000018.1"/>
</dbReference>
<protein>
    <submittedName>
        <fullName evidence="1">RusA family crossover junction endodeoxyribonuclease</fullName>
    </submittedName>
</protein>